<evidence type="ECO:0000313" key="2">
    <source>
        <dbReference type="EMBL" id="MCC8397362.1"/>
    </source>
</evidence>
<sequence length="62" mass="6879">MADTRPNSSAVDVRPDDMRRAPNNRAVQTFVRRDVSVRGQRLIDEAGVSAKQLGAFMPRVPV</sequence>
<dbReference type="EMBL" id="JAJITD010000027">
    <property type="protein sequence ID" value="MCC8397362.1"/>
    <property type="molecule type" value="Genomic_DNA"/>
</dbReference>
<keyword evidence="3" id="KW-1185">Reference proteome</keyword>
<evidence type="ECO:0000313" key="3">
    <source>
        <dbReference type="Proteomes" id="UP001431019"/>
    </source>
</evidence>
<gene>
    <name evidence="2" type="ORF">LJ656_32870</name>
</gene>
<comment type="caution">
    <text evidence="2">The sequence shown here is derived from an EMBL/GenBank/DDBJ whole genome shotgun (WGS) entry which is preliminary data.</text>
</comment>
<proteinExistence type="predicted"/>
<dbReference type="Proteomes" id="UP001431019">
    <property type="component" value="Unassembled WGS sequence"/>
</dbReference>
<feature type="region of interest" description="Disordered" evidence="1">
    <location>
        <begin position="1"/>
        <end position="22"/>
    </location>
</feature>
<name>A0ABS8K5D3_9BURK</name>
<reference evidence="2 3" key="1">
    <citation type="submission" date="2021-11" db="EMBL/GenBank/DDBJ databases">
        <authorList>
            <person name="Oh E.-T."/>
            <person name="Kim S.-B."/>
        </authorList>
    </citation>
    <scope>NUCLEOTIDE SEQUENCE [LARGE SCALE GENOMIC DNA]</scope>
    <source>
        <strain evidence="2 3">MMS20-SJTR3</strain>
    </source>
</reference>
<evidence type="ECO:0000256" key="1">
    <source>
        <dbReference type="SAM" id="MobiDB-lite"/>
    </source>
</evidence>
<feature type="compositionally biased region" description="Polar residues" evidence="1">
    <location>
        <begin position="1"/>
        <end position="10"/>
    </location>
</feature>
<organism evidence="2 3">
    <name type="scientific">Paraburkholderia sejongensis</name>
    <dbReference type="NCBI Taxonomy" id="2886946"/>
    <lineage>
        <taxon>Bacteria</taxon>
        <taxon>Pseudomonadati</taxon>
        <taxon>Pseudomonadota</taxon>
        <taxon>Betaproteobacteria</taxon>
        <taxon>Burkholderiales</taxon>
        <taxon>Burkholderiaceae</taxon>
        <taxon>Paraburkholderia</taxon>
    </lineage>
</organism>
<protein>
    <submittedName>
        <fullName evidence="2">Uncharacterized protein</fullName>
    </submittedName>
</protein>
<accession>A0ABS8K5D3</accession>